<dbReference type="AlphaFoldDB" id="A0ABD1RTI9"/>
<evidence type="ECO:0000313" key="2">
    <source>
        <dbReference type="Proteomes" id="UP001604336"/>
    </source>
</evidence>
<name>A0ABD1RTI9_9LAMI</name>
<reference evidence="2" key="1">
    <citation type="submission" date="2024-07" db="EMBL/GenBank/DDBJ databases">
        <title>Two chromosome-level genome assemblies of Korean endemic species Abeliophyllum distichum and Forsythia ovata (Oleaceae).</title>
        <authorList>
            <person name="Jang H."/>
        </authorList>
    </citation>
    <scope>NUCLEOTIDE SEQUENCE [LARGE SCALE GENOMIC DNA]</scope>
</reference>
<proteinExistence type="predicted"/>
<dbReference type="Proteomes" id="UP001604336">
    <property type="component" value="Unassembled WGS sequence"/>
</dbReference>
<protein>
    <submittedName>
        <fullName evidence="1">Uncharacterized protein</fullName>
    </submittedName>
</protein>
<evidence type="ECO:0000313" key="1">
    <source>
        <dbReference type="EMBL" id="KAL2491734.1"/>
    </source>
</evidence>
<organism evidence="1 2">
    <name type="scientific">Abeliophyllum distichum</name>
    <dbReference type="NCBI Taxonomy" id="126358"/>
    <lineage>
        <taxon>Eukaryota</taxon>
        <taxon>Viridiplantae</taxon>
        <taxon>Streptophyta</taxon>
        <taxon>Embryophyta</taxon>
        <taxon>Tracheophyta</taxon>
        <taxon>Spermatophyta</taxon>
        <taxon>Magnoliopsida</taxon>
        <taxon>eudicotyledons</taxon>
        <taxon>Gunneridae</taxon>
        <taxon>Pentapetalae</taxon>
        <taxon>asterids</taxon>
        <taxon>lamiids</taxon>
        <taxon>Lamiales</taxon>
        <taxon>Oleaceae</taxon>
        <taxon>Forsythieae</taxon>
        <taxon>Abeliophyllum</taxon>
    </lineage>
</organism>
<comment type="caution">
    <text evidence="1">The sequence shown here is derived from an EMBL/GenBank/DDBJ whole genome shotgun (WGS) entry which is preliminary data.</text>
</comment>
<sequence length="107" mass="12786">MQPIRNNAKYFTRLVGNQVRFTVPPFYSSWTEVPEEQRAQLRSIIESYFDLQGDQLPNEYWAVYTTVDRMVADHYCDYKLKARTKLSIRNGRQKNKANWDKVKYLSV</sequence>
<dbReference type="EMBL" id="JBFOLK010000008">
    <property type="protein sequence ID" value="KAL2491734.1"/>
    <property type="molecule type" value="Genomic_DNA"/>
</dbReference>
<keyword evidence="2" id="KW-1185">Reference proteome</keyword>
<gene>
    <name evidence="1" type="ORF">Adt_27362</name>
</gene>
<accession>A0ABD1RTI9</accession>